<evidence type="ECO:0000313" key="2">
    <source>
        <dbReference type="Proteomes" id="UP000295277"/>
    </source>
</evidence>
<evidence type="ECO:0000313" key="1">
    <source>
        <dbReference type="EMBL" id="TCM79649.1"/>
    </source>
</evidence>
<dbReference type="InterPro" id="IPR012106">
    <property type="entry name" value="Phage_Mu_Gp1"/>
</dbReference>
<keyword evidence="2" id="KW-1185">Reference proteome</keyword>
<protein>
    <submittedName>
        <fullName evidence="1">Mu-like prophage I protein</fullName>
    </submittedName>
</protein>
<dbReference type="Proteomes" id="UP000295277">
    <property type="component" value="Unassembled WGS sequence"/>
</dbReference>
<comment type="caution">
    <text evidence="1">The sequence shown here is derived from an EMBL/GenBank/DDBJ whole genome shotgun (WGS) entry which is preliminary data.</text>
</comment>
<name>A0A4R1YNG3_9RHOB</name>
<organism evidence="1 2">
    <name type="scientific">Rhodovulum steppense</name>
    <dbReference type="NCBI Taxonomy" id="540251"/>
    <lineage>
        <taxon>Bacteria</taxon>
        <taxon>Pseudomonadati</taxon>
        <taxon>Pseudomonadota</taxon>
        <taxon>Alphaproteobacteria</taxon>
        <taxon>Rhodobacterales</taxon>
        <taxon>Paracoccaceae</taxon>
        <taxon>Rhodovulum</taxon>
    </lineage>
</organism>
<gene>
    <name evidence="1" type="ORF">EV216_12238</name>
</gene>
<dbReference type="EMBL" id="SLVM01000022">
    <property type="protein sequence ID" value="TCM79649.1"/>
    <property type="molecule type" value="Genomic_DNA"/>
</dbReference>
<accession>A0A4R1YNG3</accession>
<reference evidence="1 2" key="1">
    <citation type="submission" date="2019-03" db="EMBL/GenBank/DDBJ databases">
        <title>Genomic Encyclopedia of Type Strains, Phase IV (KMG-IV): sequencing the most valuable type-strain genomes for metagenomic binning, comparative biology and taxonomic classification.</title>
        <authorList>
            <person name="Goeker M."/>
        </authorList>
    </citation>
    <scope>NUCLEOTIDE SEQUENCE [LARGE SCALE GENOMIC DNA]</scope>
    <source>
        <strain evidence="1 2">DSM 21153</strain>
    </source>
</reference>
<dbReference type="RefSeq" id="WP_132696101.1">
    <property type="nucleotide sequence ID" value="NZ_SLVM01000022.1"/>
</dbReference>
<proteinExistence type="predicted"/>
<dbReference type="OrthoDB" id="7306769at2"/>
<dbReference type="Pfam" id="PF10123">
    <property type="entry name" value="Mu-like_Pro"/>
    <property type="match status" value="1"/>
</dbReference>
<dbReference type="AlphaFoldDB" id="A0A4R1YNG3"/>
<sequence>MLMVREDDHRVVYLSSAGLVHTPALRLTPLAASMEDPMAEEQEFSARVARLLNLAATASEAEIVAALSSPVRDGAKPDPRRFVPIEAMEAALQERGQRHQERAARKVEDAFRKGYLTTPMKAWAFDLCATDEAAFDRFIATAVPAFAHLTRESHLADNPGCAGGGRPTSPEAASVARQLGLAEDALKD</sequence>